<dbReference type="EC" id="2.4.-.-" evidence="2"/>
<dbReference type="EMBL" id="JBHSQV010000025">
    <property type="protein sequence ID" value="MFC5985392.1"/>
    <property type="molecule type" value="Genomic_DNA"/>
</dbReference>
<sequence>MGELRYRSIHDLVIPLLKTDLNVKIWGKHWEGIGLFYPDMKVPKLMYQGILPFQQTPRVFSSTKINISIQTCKDQLSNRTLDILASGGFLLTSNTKAVREKLRPGINCIASNSPEETLDLVTYYLDHDNERKLIAEHGRELAVQQFDYTRTLQKIWYEIETE</sequence>
<dbReference type="InterPro" id="IPR055259">
    <property type="entry name" value="YkvP/CgeB_Glyco_trans-like"/>
</dbReference>
<accession>A0ABW1IK09</accession>
<dbReference type="SUPFAM" id="SSF53756">
    <property type="entry name" value="UDP-Glycosyltransferase/glycogen phosphorylase"/>
    <property type="match status" value="1"/>
</dbReference>
<evidence type="ECO:0000313" key="2">
    <source>
        <dbReference type="EMBL" id="MFC5985392.1"/>
    </source>
</evidence>
<dbReference type="Pfam" id="PF13524">
    <property type="entry name" value="Glyco_trans_1_2"/>
    <property type="match status" value="1"/>
</dbReference>
<dbReference type="RefSeq" id="WP_379892183.1">
    <property type="nucleotide sequence ID" value="NZ_CBCSCT010000028.1"/>
</dbReference>
<dbReference type="Proteomes" id="UP001596250">
    <property type="component" value="Unassembled WGS sequence"/>
</dbReference>
<evidence type="ECO:0000259" key="1">
    <source>
        <dbReference type="Pfam" id="PF13524"/>
    </source>
</evidence>
<keyword evidence="2" id="KW-0328">Glycosyltransferase</keyword>
<reference evidence="3" key="1">
    <citation type="journal article" date="2019" name="Int. J. Syst. Evol. Microbiol.">
        <title>The Global Catalogue of Microorganisms (GCM) 10K type strain sequencing project: providing services to taxonomists for standard genome sequencing and annotation.</title>
        <authorList>
            <consortium name="The Broad Institute Genomics Platform"/>
            <consortium name="The Broad Institute Genome Sequencing Center for Infectious Disease"/>
            <person name="Wu L."/>
            <person name="Ma J."/>
        </authorList>
    </citation>
    <scope>NUCLEOTIDE SEQUENCE [LARGE SCALE GENOMIC DNA]</scope>
    <source>
        <strain evidence="3">CCM 8749</strain>
    </source>
</reference>
<keyword evidence="2" id="KW-0808">Transferase</keyword>
<gene>
    <name evidence="2" type="ORF">ACFPXP_02925</name>
</gene>
<evidence type="ECO:0000313" key="3">
    <source>
        <dbReference type="Proteomes" id="UP001596250"/>
    </source>
</evidence>
<dbReference type="Gene3D" id="3.40.50.2000">
    <property type="entry name" value="Glycogen Phosphorylase B"/>
    <property type="match status" value="1"/>
</dbReference>
<organism evidence="2 3">
    <name type="scientific">Marinicrinis lubricantis</name>
    <dbReference type="NCBI Taxonomy" id="2086470"/>
    <lineage>
        <taxon>Bacteria</taxon>
        <taxon>Bacillati</taxon>
        <taxon>Bacillota</taxon>
        <taxon>Bacilli</taxon>
        <taxon>Bacillales</taxon>
        <taxon>Paenibacillaceae</taxon>
    </lineage>
</organism>
<name>A0ABW1IK09_9BACL</name>
<feature type="domain" description="Spore protein YkvP/CgeB glycosyl transferase-like" evidence="1">
    <location>
        <begin position="18"/>
        <end position="155"/>
    </location>
</feature>
<dbReference type="GO" id="GO:0016757">
    <property type="term" value="F:glycosyltransferase activity"/>
    <property type="evidence" value="ECO:0007669"/>
    <property type="project" value="UniProtKB-KW"/>
</dbReference>
<proteinExistence type="predicted"/>
<protein>
    <submittedName>
        <fullName evidence="2">Glycosyltransferase</fullName>
        <ecNumber evidence="2">2.4.-.-</ecNumber>
    </submittedName>
</protein>
<keyword evidence="3" id="KW-1185">Reference proteome</keyword>
<comment type="caution">
    <text evidence="2">The sequence shown here is derived from an EMBL/GenBank/DDBJ whole genome shotgun (WGS) entry which is preliminary data.</text>
</comment>